<dbReference type="GO" id="GO:0005576">
    <property type="term" value="C:extracellular region"/>
    <property type="evidence" value="ECO:0007669"/>
    <property type="project" value="UniProtKB-SubCell"/>
</dbReference>
<dbReference type="EMBL" id="VFOM01000002">
    <property type="protein sequence ID" value="TQL46605.1"/>
    <property type="molecule type" value="Genomic_DNA"/>
</dbReference>
<accession>A0A542YET7</accession>
<dbReference type="Pfam" id="PF07195">
    <property type="entry name" value="FliD_C"/>
    <property type="match status" value="1"/>
</dbReference>
<dbReference type="OrthoDB" id="5241527at2"/>
<dbReference type="PANTHER" id="PTHR30288">
    <property type="entry name" value="FLAGELLAR CAP/ASSEMBLY PROTEIN FLID"/>
    <property type="match status" value="1"/>
</dbReference>
<dbReference type="GO" id="GO:0009424">
    <property type="term" value="C:bacterial-type flagellum hook"/>
    <property type="evidence" value="ECO:0007669"/>
    <property type="project" value="UniProtKB-UniRule"/>
</dbReference>
<comment type="subunit">
    <text evidence="2 5">Homopentamer.</text>
</comment>
<keyword evidence="8" id="KW-0969">Cilium</keyword>
<evidence type="ECO:0000256" key="5">
    <source>
        <dbReference type="RuleBase" id="RU362066"/>
    </source>
</evidence>
<comment type="subcellular location">
    <subcellularLocation>
        <location evidence="5">Secreted</location>
    </subcellularLocation>
    <subcellularLocation>
        <location evidence="5">Bacterial flagellum</location>
    </subcellularLocation>
</comment>
<evidence type="ECO:0000313" key="8">
    <source>
        <dbReference type="EMBL" id="TQL46605.1"/>
    </source>
</evidence>
<sequence>MGITLPGLASGLNSADLIASFMQLEAIPQTLLKNKATVTSSTVTVLQALNTRIASLAELAKTAAKPAALDLHKATSSTDAVTASVGTGASAGSLEFTVDALAQSQSAVTAALTEWPSTGPITIVGADGTQTELSPASASLDDVVRAINASDAGVKAVKVASGADGNGDPLFRLQLTSATTGADAAFSIYQGSAAEVDGGTATDLLAAPGAAMVKQAQDAKITLWGGTGAEQSVTSTSNTFTALLPGVDVNVTKTSTDPVTIEVARDSEAATKVAKDLVASLTDIFIFIDSRSKVTTAGSGSDSTAKGGIFTGDSTVRGAKQALLSAITMPINGHSPSEIGISITKTGTIEFDAEKFAAALASDPAKVETAMAGLADRVATTATAQSDKYDGLLTSKINGQEKLVSTYNDQIEAWDLRLEKRQSTLERTYAALEVRMGAFNSQSAWLTSQIASLPTYGGNTK</sequence>
<keyword evidence="3" id="KW-0175">Coiled coil</keyword>
<dbReference type="GO" id="GO:0007155">
    <property type="term" value="P:cell adhesion"/>
    <property type="evidence" value="ECO:0007669"/>
    <property type="project" value="InterPro"/>
</dbReference>
<evidence type="ECO:0000256" key="1">
    <source>
        <dbReference type="ARBA" id="ARBA00009764"/>
    </source>
</evidence>
<evidence type="ECO:0000256" key="4">
    <source>
        <dbReference type="ARBA" id="ARBA00023143"/>
    </source>
</evidence>
<feature type="domain" description="Flagellar hook-associated protein 2 C-terminal" evidence="7">
    <location>
        <begin position="216"/>
        <end position="440"/>
    </location>
</feature>
<dbReference type="GO" id="GO:0071973">
    <property type="term" value="P:bacterial-type flagellum-dependent cell motility"/>
    <property type="evidence" value="ECO:0007669"/>
    <property type="project" value="TreeGrafter"/>
</dbReference>
<comment type="similarity">
    <text evidence="1 5">Belongs to the FliD family.</text>
</comment>
<evidence type="ECO:0000259" key="6">
    <source>
        <dbReference type="Pfam" id="PF02465"/>
    </source>
</evidence>
<name>A0A542YET7_9MICO</name>
<dbReference type="GO" id="GO:0009421">
    <property type="term" value="C:bacterial-type flagellum filament cap"/>
    <property type="evidence" value="ECO:0007669"/>
    <property type="project" value="InterPro"/>
</dbReference>
<keyword evidence="9" id="KW-1185">Reference proteome</keyword>
<reference evidence="8 9" key="1">
    <citation type="submission" date="2019-06" db="EMBL/GenBank/DDBJ databases">
        <title>Sequencing the genomes of 1000 actinobacteria strains.</title>
        <authorList>
            <person name="Klenk H.-P."/>
        </authorList>
    </citation>
    <scope>NUCLEOTIDE SEQUENCE [LARGE SCALE GENOMIC DNA]</scope>
    <source>
        <strain evidence="8 9">DSM 26477</strain>
    </source>
</reference>
<keyword evidence="5" id="KW-0964">Secreted</keyword>
<keyword evidence="8" id="KW-0966">Cell projection</keyword>
<dbReference type="Pfam" id="PF02465">
    <property type="entry name" value="FliD_N"/>
    <property type="match status" value="1"/>
</dbReference>
<keyword evidence="4 5" id="KW-0975">Bacterial flagellum</keyword>
<gene>
    <name evidence="8" type="ORF">FB562_2129</name>
</gene>
<proteinExistence type="inferred from homology"/>
<dbReference type="InterPro" id="IPR003481">
    <property type="entry name" value="FliD_N"/>
</dbReference>
<feature type="domain" description="Flagellar hook-associated protein 2 N-terminal" evidence="6">
    <location>
        <begin position="10"/>
        <end position="105"/>
    </location>
</feature>
<dbReference type="AlphaFoldDB" id="A0A542YET7"/>
<evidence type="ECO:0000256" key="3">
    <source>
        <dbReference type="ARBA" id="ARBA00023054"/>
    </source>
</evidence>
<dbReference type="Proteomes" id="UP000317998">
    <property type="component" value="Unassembled WGS sequence"/>
</dbReference>
<comment type="function">
    <text evidence="5">Required for morphogenesis and for the elongation of the flagellar filament by facilitating polymerization of the flagellin monomers at the tip of growing filament. Forms a capping structure, which prevents flagellin subunits (transported through the central channel of the flagellum) from leaking out without polymerization at the distal end.</text>
</comment>
<keyword evidence="8" id="KW-0282">Flagellum</keyword>
<dbReference type="PANTHER" id="PTHR30288:SF0">
    <property type="entry name" value="FLAGELLAR HOOK-ASSOCIATED PROTEIN 2"/>
    <property type="match status" value="1"/>
</dbReference>
<evidence type="ECO:0000259" key="7">
    <source>
        <dbReference type="Pfam" id="PF07195"/>
    </source>
</evidence>
<evidence type="ECO:0000313" key="9">
    <source>
        <dbReference type="Proteomes" id="UP000317998"/>
    </source>
</evidence>
<organism evidence="8 9">
    <name type="scientific">Homoserinimonas aerilata</name>
    <dbReference type="NCBI Taxonomy" id="1162970"/>
    <lineage>
        <taxon>Bacteria</taxon>
        <taxon>Bacillati</taxon>
        <taxon>Actinomycetota</taxon>
        <taxon>Actinomycetes</taxon>
        <taxon>Micrococcales</taxon>
        <taxon>Microbacteriaceae</taxon>
        <taxon>Homoserinimonas</taxon>
    </lineage>
</organism>
<evidence type="ECO:0000256" key="2">
    <source>
        <dbReference type="ARBA" id="ARBA00011255"/>
    </source>
</evidence>
<dbReference type="InterPro" id="IPR040026">
    <property type="entry name" value="FliD"/>
</dbReference>
<comment type="caution">
    <text evidence="8">The sequence shown here is derived from an EMBL/GenBank/DDBJ whole genome shotgun (WGS) entry which is preliminary data.</text>
</comment>
<protein>
    <recommendedName>
        <fullName evidence="5">Flagellar hook-associated protein 2</fullName>
        <shortName evidence="5">HAP2</shortName>
    </recommendedName>
    <alternativeName>
        <fullName evidence="5">Flagellar cap protein</fullName>
    </alternativeName>
</protein>
<dbReference type="InterPro" id="IPR010809">
    <property type="entry name" value="FliD_C"/>
</dbReference>
<dbReference type="RefSeq" id="WP_141881262.1">
    <property type="nucleotide sequence ID" value="NZ_VFOM01000002.1"/>
</dbReference>